<sequence>MSERAPLTLAVAFPTAVPRPLTGRVELALAEAMQARTRPAQVTGVIEAMFFQIGGLSVTRDLVTRLATGARAWLLARAALTFLPGPRWFQARCGSCGESYDLRVSLSELPRSDVPSVFPVIEVDTSRGPRRFEVPSGAVEDALAHATPDQALRVLARECGLADTRAEDAQGFTTADLQLIDAQLDAATPDIAETIETACPICEAETAARIDPLSFAFPSGSTVLGQVHRLARSYHWSEDAILDLPTARRASYARLIANEARR</sequence>
<name>A0A2T6BJ61_9RHOB</name>
<organism evidence="1 2">
    <name type="scientific">Litoreibacter ponti</name>
    <dbReference type="NCBI Taxonomy" id="1510457"/>
    <lineage>
        <taxon>Bacteria</taxon>
        <taxon>Pseudomonadati</taxon>
        <taxon>Pseudomonadota</taxon>
        <taxon>Alphaproteobacteria</taxon>
        <taxon>Rhodobacterales</taxon>
        <taxon>Roseobacteraceae</taxon>
        <taxon>Litoreibacter</taxon>
    </lineage>
</organism>
<dbReference type="AlphaFoldDB" id="A0A2T6BJ61"/>
<evidence type="ECO:0000313" key="1">
    <source>
        <dbReference type="EMBL" id="PTX56099.1"/>
    </source>
</evidence>
<dbReference type="OrthoDB" id="283948at2"/>
<dbReference type="Proteomes" id="UP000243978">
    <property type="component" value="Unassembled WGS sequence"/>
</dbReference>
<gene>
    <name evidence="1" type="ORF">C8N43_0750</name>
</gene>
<dbReference type="EMBL" id="QBKS01000001">
    <property type="protein sequence ID" value="PTX56099.1"/>
    <property type="molecule type" value="Genomic_DNA"/>
</dbReference>
<reference evidence="1 2" key="1">
    <citation type="submission" date="2018-04" db="EMBL/GenBank/DDBJ databases">
        <title>Genomic Encyclopedia of Archaeal and Bacterial Type Strains, Phase II (KMG-II): from individual species to whole genera.</title>
        <authorList>
            <person name="Goeker M."/>
        </authorList>
    </citation>
    <scope>NUCLEOTIDE SEQUENCE [LARGE SCALE GENOMIC DNA]</scope>
    <source>
        <strain evidence="1 2">DSM 100977</strain>
    </source>
</reference>
<comment type="caution">
    <text evidence="1">The sequence shown here is derived from an EMBL/GenBank/DDBJ whole genome shotgun (WGS) entry which is preliminary data.</text>
</comment>
<evidence type="ECO:0008006" key="3">
    <source>
        <dbReference type="Google" id="ProtNLM"/>
    </source>
</evidence>
<evidence type="ECO:0000313" key="2">
    <source>
        <dbReference type="Proteomes" id="UP000243978"/>
    </source>
</evidence>
<protein>
    <recommendedName>
        <fullName evidence="3">T4 bacteriophage base plate protein</fullName>
    </recommendedName>
</protein>
<accession>A0A2T6BJ61</accession>
<proteinExistence type="predicted"/>
<keyword evidence="2" id="KW-1185">Reference proteome</keyword>
<dbReference type="RefSeq" id="WP_107844323.1">
    <property type="nucleotide sequence ID" value="NZ_QBKS01000001.1"/>
</dbReference>